<dbReference type="SUPFAM" id="SSF52172">
    <property type="entry name" value="CheY-like"/>
    <property type="match status" value="1"/>
</dbReference>
<dbReference type="InterPro" id="IPR001789">
    <property type="entry name" value="Sig_transdc_resp-reg_receiver"/>
</dbReference>
<dbReference type="EMBL" id="BMKS01000001">
    <property type="protein sequence ID" value="GGG15925.1"/>
    <property type="molecule type" value="Genomic_DNA"/>
</dbReference>
<keyword evidence="5" id="KW-1185">Reference proteome</keyword>
<dbReference type="PANTHER" id="PTHR44591">
    <property type="entry name" value="STRESS RESPONSE REGULATOR PROTEIN 1"/>
    <property type="match status" value="1"/>
</dbReference>
<protein>
    <submittedName>
        <fullName evidence="4">Response regulator</fullName>
    </submittedName>
</protein>
<dbReference type="InterPro" id="IPR050595">
    <property type="entry name" value="Bact_response_regulator"/>
</dbReference>
<evidence type="ECO:0000256" key="1">
    <source>
        <dbReference type="ARBA" id="ARBA00022553"/>
    </source>
</evidence>
<dbReference type="PANTHER" id="PTHR44591:SF3">
    <property type="entry name" value="RESPONSE REGULATORY DOMAIN-CONTAINING PROTEIN"/>
    <property type="match status" value="1"/>
</dbReference>
<gene>
    <name evidence="4" type="ORF">GCM10010964_00300</name>
</gene>
<evidence type="ECO:0000313" key="5">
    <source>
        <dbReference type="Proteomes" id="UP000597507"/>
    </source>
</evidence>
<dbReference type="SMART" id="SM00448">
    <property type="entry name" value="REC"/>
    <property type="match status" value="1"/>
</dbReference>
<dbReference type="PROSITE" id="PS50110">
    <property type="entry name" value="RESPONSE_REGULATORY"/>
    <property type="match status" value="1"/>
</dbReference>
<evidence type="ECO:0000313" key="4">
    <source>
        <dbReference type="EMBL" id="GGG15925.1"/>
    </source>
</evidence>
<sequence length="147" mass="15632">MDPVGGAADGGREGGVAPPRRICLVVDDSRAVRGAVRRMLEPLGLAVREAEDGAQALSACRADLPDVVLLDWNMPVMDGIAFLRRARAEFGPERPAIVLCTTERTLERIVEALDAGAQEYVMKPFDAAILGDKLARLGLIAPRGDAA</sequence>
<reference evidence="4 5" key="1">
    <citation type="journal article" date="2014" name="Int. J. Syst. Evol. Microbiol.">
        <title>Complete genome sequence of Corynebacterium casei LMG S-19264T (=DSM 44701T), isolated from a smear-ripened cheese.</title>
        <authorList>
            <consortium name="US DOE Joint Genome Institute (JGI-PGF)"/>
            <person name="Walter F."/>
            <person name="Albersmeier A."/>
            <person name="Kalinowski J."/>
            <person name="Ruckert C."/>
        </authorList>
    </citation>
    <scope>NUCLEOTIDE SEQUENCE [LARGE SCALE GENOMIC DNA]</scope>
    <source>
        <strain evidence="4 5">CGMCC 1.16330</strain>
    </source>
</reference>
<evidence type="ECO:0000259" key="3">
    <source>
        <dbReference type="PROSITE" id="PS50110"/>
    </source>
</evidence>
<dbReference type="AlphaFoldDB" id="A0A8J2Z7H2"/>
<dbReference type="RefSeq" id="WP_188897236.1">
    <property type="nucleotide sequence ID" value="NZ_BMKS01000001.1"/>
</dbReference>
<proteinExistence type="predicted"/>
<feature type="modified residue" description="4-aspartylphosphate" evidence="2">
    <location>
        <position position="71"/>
    </location>
</feature>
<accession>A0A8J2Z7H2</accession>
<comment type="caution">
    <text evidence="4">The sequence shown here is derived from an EMBL/GenBank/DDBJ whole genome shotgun (WGS) entry which is preliminary data.</text>
</comment>
<dbReference type="Proteomes" id="UP000597507">
    <property type="component" value="Unassembled WGS sequence"/>
</dbReference>
<dbReference type="InterPro" id="IPR011006">
    <property type="entry name" value="CheY-like_superfamily"/>
</dbReference>
<dbReference type="Gene3D" id="3.40.50.2300">
    <property type="match status" value="1"/>
</dbReference>
<keyword evidence="1 2" id="KW-0597">Phosphoprotein</keyword>
<organism evidence="4 5">
    <name type="scientific">Caldovatus sediminis</name>
    <dbReference type="NCBI Taxonomy" id="2041189"/>
    <lineage>
        <taxon>Bacteria</taxon>
        <taxon>Pseudomonadati</taxon>
        <taxon>Pseudomonadota</taxon>
        <taxon>Alphaproteobacteria</taxon>
        <taxon>Acetobacterales</taxon>
        <taxon>Roseomonadaceae</taxon>
        <taxon>Caldovatus</taxon>
    </lineage>
</organism>
<feature type="domain" description="Response regulatory" evidence="3">
    <location>
        <begin position="22"/>
        <end position="138"/>
    </location>
</feature>
<dbReference type="Pfam" id="PF00072">
    <property type="entry name" value="Response_reg"/>
    <property type="match status" value="1"/>
</dbReference>
<evidence type="ECO:0000256" key="2">
    <source>
        <dbReference type="PROSITE-ProRule" id="PRU00169"/>
    </source>
</evidence>
<dbReference type="GO" id="GO:0000160">
    <property type="term" value="P:phosphorelay signal transduction system"/>
    <property type="evidence" value="ECO:0007669"/>
    <property type="project" value="InterPro"/>
</dbReference>
<name>A0A8J2Z7H2_9PROT</name>